<accession>A0A9P0E5Y4</accession>
<gene>
    <name evidence="7" type="ORF">NEZAVI_LOCUS3637</name>
</gene>
<keyword evidence="8" id="KW-1185">Reference proteome</keyword>
<evidence type="ECO:0000256" key="3">
    <source>
        <dbReference type="ARBA" id="ARBA00012663"/>
    </source>
</evidence>
<dbReference type="InterPro" id="IPR038901">
    <property type="entry name" value="HEXDC-like"/>
</dbReference>
<dbReference type="InterPro" id="IPR015883">
    <property type="entry name" value="Glyco_hydro_20_cat"/>
</dbReference>
<dbReference type="Proteomes" id="UP001152798">
    <property type="component" value="Chromosome 2"/>
</dbReference>
<feature type="domain" description="Glycoside hydrolase family 20 catalytic" evidence="6">
    <location>
        <begin position="178"/>
        <end position="316"/>
    </location>
</feature>
<name>A0A9P0E5Y4_NEZVI</name>
<evidence type="ECO:0000313" key="8">
    <source>
        <dbReference type="Proteomes" id="UP001152798"/>
    </source>
</evidence>
<evidence type="ECO:0000259" key="6">
    <source>
        <dbReference type="Pfam" id="PF00728"/>
    </source>
</evidence>
<dbReference type="PANTHER" id="PTHR21040">
    <property type="entry name" value="BCDNA.GH04120"/>
    <property type="match status" value="1"/>
</dbReference>
<reference evidence="7" key="1">
    <citation type="submission" date="2022-01" db="EMBL/GenBank/DDBJ databases">
        <authorList>
            <person name="King R."/>
        </authorList>
    </citation>
    <scope>NUCLEOTIDE SEQUENCE</scope>
</reference>
<dbReference type="InterPro" id="IPR017853">
    <property type="entry name" value="GH"/>
</dbReference>
<dbReference type="Gene3D" id="3.20.20.80">
    <property type="entry name" value="Glycosidases"/>
    <property type="match status" value="1"/>
</dbReference>
<feature type="transmembrane region" description="Helical" evidence="5">
    <location>
        <begin position="21"/>
        <end position="38"/>
    </location>
</feature>
<comment type="catalytic activity">
    <reaction evidence="1">
        <text>Hydrolysis of terminal non-reducing N-acetyl-D-hexosamine residues in N-acetyl-beta-D-hexosaminides.</text>
        <dbReference type="EC" id="3.2.1.52"/>
    </reaction>
</comment>
<keyword evidence="5" id="KW-0812">Transmembrane</keyword>
<evidence type="ECO:0000256" key="4">
    <source>
        <dbReference type="ARBA" id="ARBA00022801"/>
    </source>
</evidence>
<dbReference type="EC" id="3.2.1.52" evidence="3"/>
<dbReference type="CDD" id="cd06565">
    <property type="entry name" value="GH20_GcnA-like"/>
    <property type="match status" value="1"/>
</dbReference>
<keyword evidence="5" id="KW-0472">Membrane</keyword>
<sequence length="626" mass="71514">MTIASHYAGWLTLTVWRKKTTLLIVALLIILAIFGIHYNSGSEISESQDDSEIARVTNMQDKRSLLGGSSVQFIKSASLATVSSLNNIVIDDTPSREDIMKQRGMVDDNGMNEVHIFSKTPYIPKARLLHLDLKGAPPKVSYIKKIFHLSKSLGATGVLLEWEDMFPWSGSLSVLAAANAYTKNEVNEILLAAKENDLEVIPLIQTFGHVEFALKHDHFSHLREVPDSAQALCPSLNASIEFVQHMIEQVMEIHNESKYLHIGCDEVFQMGECSKCRLQSRENLFLGHVSKIATIVKTLYKNVIPIIWDDMLRHLALSNLEQYHIGDLVEPMVWVYAEDVYRFVQYSVWDKYAAVFPRVWAASAFKGAFGETLYVPNVKRHLENNLRWLEVMNNEGLKFKNGFQGIVITGWQRYDHFSVLCELLPAAIPSLAVTMVATTHGYLNSSIRTKLNTYLGCGVFGPTSFFNLNTDPFLWDSYSRCTFPGHAFFKLTYRFNNAEKEAKELIEMIRKQKGWMTEYNVRHNFSTPLRIEELMQEHSRIYHTMTSLSRVARESLSDIFDFYTIGEWVEQNIYPYVLDLEEIQRDALALKARHVWPKRPFPVLKDLQKLGIQTSEESADDTIPPG</sequence>
<keyword evidence="4" id="KW-0378">Hydrolase</keyword>
<dbReference type="AlphaFoldDB" id="A0A9P0E5Y4"/>
<evidence type="ECO:0000256" key="5">
    <source>
        <dbReference type="SAM" id="Phobius"/>
    </source>
</evidence>
<evidence type="ECO:0000256" key="2">
    <source>
        <dbReference type="ARBA" id="ARBA00006285"/>
    </source>
</evidence>
<comment type="similarity">
    <text evidence="2">Belongs to the glycosyl hydrolase 20 family.</text>
</comment>
<dbReference type="GO" id="GO:0005975">
    <property type="term" value="P:carbohydrate metabolic process"/>
    <property type="evidence" value="ECO:0007669"/>
    <property type="project" value="InterPro"/>
</dbReference>
<evidence type="ECO:0000313" key="7">
    <source>
        <dbReference type="EMBL" id="CAH1392887.1"/>
    </source>
</evidence>
<dbReference type="GO" id="GO:0004563">
    <property type="term" value="F:beta-N-acetylhexosaminidase activity"/>
    <property type="evidence" value="ECO:0007669"/>
    <property type="project" value="UniProtKB-EC"/>
</dbReference>
<proteinExistence type="inferred from homology"/>
<dbReference type="EMBL" id="OV725078">
    <property type="protein sequence ID" value="CAH1392887.1"/>
    <property type="molecule type" value="Genomic_DNA"/>
</dbReference>
<keyword evidence="5" id="KW-1133">Transmembrane helix</keyword>
<protein>
    <recommendedName>
        <fullName evidence="3">beta-N-acetylhexosaminidase</fullName>
        <ecNumber evidence="3">3.2.1.52</ecNumber>
    </recommendedName>
</protein>
<dbReference type="OrthoDB" id="10023921at2759"/>
<organism evidence="7 8">
    <name type="scientific">Nezara viridula</name>
    <name type="common">Southern green stink bug</name>
    <name type="synonym">Cimex viridulus</name>
    <dbReference type="NCBI Taxonomy" id="85310"/>
    <lineage>
        <taxon>Eukaryota</taxon>
        <taxon>Metazoa</taxon>
        <taxon>Ecdysozoa</taxon>
        <taxon>Arthropoda</taxon>
        <taxon>Hexapoda</taxon>
        <taxon>Insecta</taxon>
        <taxon>Pterygota</taxon>
        <taxon>Neoptera</taxon>
        <taxon>Paraneoptera</taxon>
        <taxon>Hemiptera</taxon>
        <taxon>Heteroptera</taxon>
        <taxon>Panheteroptera</taxon>
        <taxon>Pentatomomorpha</taxon>
        <taxon>Pentatomoidea</taxon>
        <taxon>Pentatomidae</taxon>
        <taxon>Pentatominae</taxon>
        <taxon>Nezara</taxon>
    </lineage>
</organism>
<dbReference type="PANTHER" id="PTHR21040:SF8">
    <property type="entry name" value="BCDNA.GH04120"/>
    <property type="match status" value="1"/>
</dbReference>
<evidence type="ECO:0000256" key="1">
    <source>
        <dbReference type="ARBA" id="ARBA00001231"/>
    </source>
</evidence>
<dbReference type="Pfam" id="PF00728">
    <property type="entry name" value="Glyco_hydro_20"/>
    <property type="match status" value="1"/>
</dbReference>
<dbReference type="SUPFAM" id="SSF51445">
    <property type="entry name" value="(Trans)glycosidases"/>
    <property type="match status" value="1"/>
</dbReference>